<evidence type="ECO:0000313" key="2">
    <source>
        <dbReference type="Proteomes" id="UP000179099"/>
    </source>
</evidence>
<dbReference type="Proteomes" id="UP000179099">
    <property type="component" value="Unassembled WGS sequence"/>
</dbReference>
<accession>A0A1G2F7A4</accession>
<proteinExistence type="predicted"/>
<organism evidence="1 2">
    <name type="scientific">Candidatus Portnoybacteria bacterium RBG_19FT_COMBO_36_7</name>
    <dbReference type="NCBI Taxonomy" id="1801992"/>
    <lineage>
        <taxon>Bacteria</taxon>
        <taxon>Candidatus Portnoyibacteriota</taxon>
    </lineage>
</organism>
<evidence type="ECO:0000313" key="1">
    <source>
        <dbReference type="EMBL" id="OGZ33946.1"/>
    </source>
</evidence>
<protein>
    <submittedName>
        <fullName evidence="1">Uncharacterized protein</fullName>
    </submittedName>
</protein>
<name>A0A1G2F7A4_9BACT</name>
<reference evidence="1 2" key="1">
    <citation type="journal article" date="2016" name="Nat. Commun.">
        <title>Thousands of microbial genomes shed light on interconnected biogeochemical processes in an aquifer system.</title>
        <authorList>
            <person name="Anantharaman K."/>
            <person name="Brown C.T."/>
            <person name="Hug L.A."/>
            <person name="Sharon I."/>
            <person name="Castelle C.J."/>
            <person name="Probst A.J."/>
            <person name="Thomas B.C."/>
            <person name="Singh A."/>
            <person name="Wilkins M.J."/>
            <person name="Karaoz U."/>
            <person name="Brodie E.L."/>
            <person name="Williams K.H."/>
            <person name="Hubbard S.S."/>
            <person name="Banfield J.F."/>
        </authorList>
    </citation>
    <scope>NUCLEOTIDE SEQUENCE [LARGE SCALE GENOMIC DNA]</scope>
</reference>
<dbReference type="AlphaFoldDB" id="A0A1G2F7A4"/>
<dbReference type="STRING" id="1801992.A2Y98_00530"/>
<sequence>MSKKEKKIKMYPEGKNVNLFNMATNPPKGTGRKGMVRRRVQYKNPRTKLFIKATTESGRFMDNKTSMGKMSRFKGVKGK</sequence>
<dbReference type="EMBL" id="MHMW01000021">
    <property type="protein sequence ID" value="OGZ33946.1"/>
    <property type="molecule type" value="Genomic_DNA"/>
</dbReference>
<comment type="caution">
    <text evidence="1">The sequence shown here is derived from an EMBL/GenBank/DDBJ whole genome shotgun (WGS) entry which is preliminary data.</text>
</comment>
<gene>
    <name evidence="1" type="ORF">A2Y98_00530</name>
</gene>